<dbReference type="AlphaFoldDB" id="A0A2T2YGR2"/>
<evidence type="ECO:0000256" key="2">
    <source>
        <dbReference type="SAM" id="SignalP"/>
    </source>
</evidence>
<dbReference type="Gene3D" id="3.10.180.10">
    <property type="entry name" value="2,3-Dihydroxybiphenyl 1,2-Dioxygenase, domain 1"/>
    <property type="match status" value="1"/>
</dbReference>
<organism evidence="4 5">
    <name type="scientific">Adhaeribacter arboris</name>
    <dbReference type="NCBI Taxonomy" id="2072846"/>
    <lineage>
        <taxon>Bacteria</taxon>
        <taxon>Pseudomonadati</taxon>
        <taxon>Bacteroidota</taxon>
        <taxon>Cytophagia</taxon>
        <taxon>Cytophagales</taxon>
        <taxon>Hymenobacteraceae</taxon>
        <taxon>Adhaeribacter</taxon>
    </lineage>
</organism>
<evidence type="ECO:0000313" key="5">
    <source>
        <dbReference type="Proteomes" id="UP000240357"/>
    </source>
</evidence>
<evidence type="ECO:0000259" key="3">
    <source>
        <dbReference type="PROSITE" id="PS51819"/>
    </source>
</evidence>
<comment type="caution">
    <text evidence="4">The sequence shown here is derived from an EMBL/GenBank/DDBJ whole genome shotgun (WGS) entry which is preliminary data.</text>
</comment>
<keyword evidence="1" id="KW-0479">Metal-binding</keyword>
<dbReference type="InterPro" id="IPR037523">
    <property type="entry name" value="VOC_core"/>
</dbReference>
<accession>A0A2T2YGR2</accession>
<dbReference type="GO" id="GO:0046872">
    <property type="term" value="F:metal ion binding"/>
    <property type="evidence" value="ECO:0007669"/>
    <property type="project" value="UniProtKB-KW"/>
</dbReference>
<proteinExistence type="predicted"/>
<feature type="chain" id="PRO_5015718569" evidence="2">
    <location>
        <begin position="23"/>
        <end position="157"/>
    </location>
</feature>
<feature type="signal peptide" evidence="2">
    <location>
        <begin position="1"/>
        <end position="22"/>
    </location>
</feature>
<dbReference type="InterPro" id="IPR004360">
    <property type="entry name" value="Glyas_Fos-R_dOase_dom"/>
</dbReference>
<dbReference type="RefSeq" id="WP_106930627.1">
    <property type="nucleotide sequence ID" value="NZ_PYFT01000001.1"/>
</dbReference>
<dbReference type="EMBL" id="PYFT01000001">
    <property type="protein sequence ID" value="PSR54707.1"/>
    <property type="molecule type" value="Genomic_DNA"/>
</dbReference>
<sequence length="157" mass="18179">MKYLFFFCLASLLYVNTNTAFAQTAAAKAQPVTWLNHVALHVKNLQTTTAFYENFLQLKKIPEPFKDGLHTWFSVGEKSHLHLIQGKPHETLYDKSEHLCFSVASVEDFISRLNKANIKFENWLGKPQEYTLRTDGVKQVYFQDPDGHWIEVNDAKE</sequence>
<evidence type="ECO:0000313" key="4">
    <source>
        <dbReference type="EMBL" id="PSR54707.1"/>
    </source>
</evidence>
<feature type="domain" description="VOC" evidence="3">
    <location>
        <begin position="34"/>
        <end position="155"/>
    </location>
</feature>
<dbReference type="SUPFAM" id="SSF54593">
    <property type="entry name" value="Glyoxalase/Bleomycin resistance protein/Dihydroxybiphenyl dioxygenase"/>
    <property type="match status" value="1"/>
</dbReference>
<protein>
    <submittedName>
        <fullName evidence="4">Glyoxalase</fullName>
    </submittedName>
</protein>
<dbReference type="Proteomes" id="UP000240357">
    <property type="component" value="Unassembled WGS sequence"/>
</dbReference>
<gene>
    <name evidence="4" type="ORF">AHMF7605_14915</name>
</gene>
<keyword evidence="5" id="KW-1185">Reference proteome</keyword>
<dbReference type="InterPro" id="IPR051332">
    <property type="entry name" value="Fosfomycin_Res_Enzymes"/>
</dbReference>
<dbReference type="InterPro" id="IPR029068">
    <property type="entry name" value="Glyas_Bleomycin-R_OHBP_Dase"/>
</dbReference>
<evidence type="ECO:0000256" key="1">
    <source>
        <dbReference type="ARBA" id="ARBA00022723"/>
    </source>
</evidence>
<keyword evidence="2" id="KW-0732">Signal</keyword>
<dbReference type="OrthoDB" id="192739at2"/>
<dbReference type="PANTHER" id="PTHR36113">
    <property type="entry name" value="LYASE, PUTATIVE-RELATED-RELATED"/>
    <property type="match status" value="1"/>
</dbReference>
<dbReference type="PANTHER" id="PTHR36113:SF6">
    <property type="entry name" value="FOSFOMYCIN RESISTANCE PROTEIN FOSX"/>
    <property type="match status" value="1"/>
</dbReference>
<reference evidence="4 5" key="1">
    <citation type="submission" date="2018-03" db="EMBL/GenBank/DDBJ databases">
        <title>Adhaeribacter sp. HMF7605 Genome sequencing and assembly.</title>
        <authorList>
            <person name="Kang H."/>
            <person name="Kang J."/>
            <person name="Cha I."/>
            <person name="Kim H."/>
            <person name="Joh K."/>
        </authorList>
    </citation>
    <scope>NUCLEOTIDE SEQUENCE [LARGE SCALE GENOMIC DNA]</scope>
    <source>
        <strain evidence="4 5">HMF7605</strain>
    </source>
</reference>
<name>A0A2T2YGR2_9BACT</name>
<dbReference type="PROSITE" id="PS51819">
    <property type="entry name" value="VOC"/>
    <property type="match status" value="1"/>
</dbReference>
<dbReference type="Pfam" id="PF00903">
    <property type="entry name" value="Glyoxalase"/>
    <property type="match status" value="1"/>
</dbReference>